<dbReference type="PANTHER" id="PTHR11134">
    <property type="entry name" value="ADAPTOR COMPLEX SUBUNIT BETA FAMILY MEMBER"/>
    <property type="match status" value="1"/>
</dbReference>
<evidence type="ECO:0000256" key="6">
    <source>
        <dbReference type="SAM" id="MobiDB-lite"/>
    </source>
</evidence>
<dbReference type="SUPFAM" id="SSF55711">
    <property type="entry name" value="Subdomain of clathrin and coatomer appendage domain"/>
    <property type="match status" value="1"/>
</dbReference>
<comment type="caution">
    <text evidence="8">The sequence shown here is derived from an EMBL/GenBank/DDBJ whole genome shotgun (WGS) entry which is preliminary data.</text>
</comment>
<sequence>MMMMSLAGLRKGGGDSKYFSTTKKGEMHELKEELNDQKADRRKEAVKKVIAAMTVGKDVSQLFPDMLNCMQTANVELKKLVYLYLINYAKSAPDVAILAVNCFRRDANDQNPLIRALAIRTMGCIRVEKITEYLCDPLRRSLSDDDPYVRKTAAICVAKLYDINPELAEEQGFLELLHDLISDSNPTVVANAVAALSEIASFSVDGSKVFAVSGSVLSKLLAALAECSEWSQVFILDALATYQPSSAREAESIVERVSPRLQHSNSAVVMSAVKIIVKYVDLIESQETVKSLTRKLSPPLVTLLSAEPEIQYVALRNINLIVQKRPSILANDVRVFFCRYTDPIYVKMEKLQILVKLATDRNAEQVLLELKEYATEIDIDFVKSSVRAIGRVAIKLERSAERCINVLLDLIKTKVNYVVQEAIIVISYIFRRFPNRYESIIATLCENLETLDEPEAKAAMIWIVGEYAERIDNADELLETFMDAFQDETADVQLQLLTATVKLFLKRPDGAKEIMESVLSMATESSDNPDLRDRGYIYWRLLSTDPEAAKRVVLSDKPVIVDDSSQLEPALLDLLVENIATLASIYHKPPSAFVKRTRIPLGSGMRDDDDDDVGLESSDDDDDDDDSDDSDDEGRGKKKKQQQQDDSEDLLGFGGLSVSGGNGGGSGSDDLLGGFDAPSMGAPASSAPLTSRLSPAAAEGLQLDADFARRNGSIYLDLDFSNVSSQTPFGKFAIQFNKNTFALAPSSVNVDLGTSLMQGGPKSRFSVPIVTRPEMAQPGVAPNLVIDVALKNVAVGAINYFKVTLPFYVLFTEQGRADKKGFIDSWKTLGDAKGQAATLRGLVSTQMDAVVSLLEQHNIFHIATRNPAADQRVGYFSSKTTTGAMVLAEITFKDGHDACKVNLRCEVSQVLPFAHEAFQRLLVK</sequence>
<dbReference type="Gene3D" id="1.25.10.10">
    <property type="entry name" value="Leucine-rich Repeat Variant"/>
    <property type="match status" value="1"/>
</dbReference>
<dbReference type="InterPro" id="IPR012295">
    <property type="entry name" value="TBP_dom_sf"/>
</dbReference>
<dbReference type="Proteomes" id="UP000241890">
    <property type="component" value="Unassembled WGS sequence"/>
</dbReference>
<dbReference type="GO" id="GO:0006886">
    <property type="term" value="P:intracellular protein transport"/>
    <property type="evidence" value="ECO:0007669"/>
    <property type="project" value="InterPro"/>
</dbReference>
<gene>
    <name evidence="8" type="ORF">FCC1311_054542</name>
</gene>
<dbReference type="InterPro" id="IPR016024">
    <property type="entry name" value="ARM-type_fold"/>
</dbReference>
<dbReference type="Gene3D" id="3.30.310.10">
    <property type="entry name" value="TATA-Binding Protein"/>
    <property type="match status" value="1"/>
</dbReference>
<accession>A0A2R5GE69</accession>
<dbReference type="Gene3D" id="2.60.40.1150">
    <property type="match status" value="1"/>
</dbReference>
<evidence type="ECO:0000256" key="2">
    <source>
        <dbReference type="ARBA" id="ARBA00006613"/>
    </source>
</evidence>
<evidence type="ECO:0000313" key="9">
    <source>
        <dbReference type="Proteomes" id="UP000241890"/>
    </source>
</evidence>
<evidence type="ECO:0000256" key="3">
    <source>
        <dbReference type="ARBA" id="ARBA00022448"/>
    </source>
</evidence>
<dbReference type="Pfam" id="PF01602">
    <property type="entry name" value="Adaptin_N"/>
    <property type="match status" value="1"/>
</dbReference>
<comment type="similarity">
    <text evidence="2">Belongs to the adaptor complexes large subunit family.</text>
</comment>
<evidence type="ECO:0000313" key="8">
    <source>
        <dbReference type="EMBL" id="GBG29232.1"/>
    </source>
</evidence>
<evidence type="ECO:0000256" key="5">
    <source>
        <dbReference type="ARBA" id="ARBA00023136"/>
    </source>
</evidence>
<dbReference type="InterPro" id="IPR013037">
    <property type="entry name" value="Clathrin_b-adaptin_app_Ig-like"/>
</dbReference>
<feature type="compositionally biased region" description="Low complexity" evidence="6">
    <location>
        <begin position="668"/>
        <end position="688"/>
    </location>
</feature>
<dbReference type="InterPro" id="IPR013041">
    <property type="entry name" value="Clathrin_app_Ig-like_sf"/>
</dbReference>
<dbReference type="InterPro" id="IPR015151">
    <property type="entry name" value="B-adaptin_app_sub_C"/>
</dbReference>
<feature type="compositionally biased region" description="Acidic residues" evidence="6">
    <location>
        <begin position="607"/>
        <end position="632"/>
    </location>
</feature>
<keyword evidence="5" id="KW-0472">Membrane</keyword>
<comment type="subcellular location">
    <subcellularLocation>
        <location evidence="1">Endomembrane system</location>
    </subcellularLocation>
</comment>
<dbReference type="InterPro" id="IPR011989">
    <property type="entry name" value="ARM-like"/>
</dbReference>
<dbReference type="OrthoDB" id="10254310at2759"/>
<protein>
    <submittedName>
        <fullName evidence="8">AP-1 complex subunit beta</fullName>
    </submittedName>
</protein>
<organism evidence="8 9">
    <name type="scientific">Hondaea fermentalgiana</name>
    <dbReference type="NCBI Taxonomy" id="2315210"/>
    <lineage>
        <taxon>Eukaryota</taxon>
        <taxon>Sar</taxon>
        <taxon>Stramenopiles</taxon>
        <taxon>Bigyra</taxon>
        <taxon>Labyrinthulomycetes</taxon>
        <taxon>Thraustochytrida</taxon>
        <taxon>Thraustochytriidae</taxon>
        <taxon>Hondaea</taxon>
    </lineage>
</organism>
<dbReference type="GO" id="GO:0030131">
    <property type="term" value="C:clathrin adaptor complex"/>
    <property type="evidence" value="ECO:0007669"/>
    <property type="project" value="InterPro"/>
</dbReference>
<evidence type="ECO:0000256" key="1">
    <source>
        <dbReference type="ARBA" id="ARBA00004308"/>
    </source>
</evidence>
<proteinExistence type="inferred from homology"/>
<feature type="region of interest" description="Disordered" evidence="6">
    <location>
        <begin position="599"/>
        <end position="690"/>
    </location>
</feature>
<feature type="compositionally biased region" description="Gly residues" evidence="6">
    <location>
        <begin position="652"/>
        <end position="667"/>
    </location>
</feature>
<dbReference type="SUPFAM" id="SSF49348">
    <property type="entry name" value="Clathrin adaptor appendage domain"/>
    <property type="match status" value="1"/>
</dbReference>
<reference evidence="8 9" key="1">
    <citation type="submission" date="2017-12" db="EMBL/GenBank/DDBJ databases">
        <title>Sequencing, de novo assembly and annotation of complete genome of a new Thraustochytrid species, strain FCC1311.</title>
        <authorList>
            <person name="Sedici K."/>
            <person name="Godart F."/>
            <person name="Aiese Cigliano R."/>
            <person name="Sanseverino W."/>
            <person name="Barakat M."/>
            <person name="Ortet P."/>
            <person name="Marechal E."/>
            <person name="Cagnac O."/>
            <person name="Amato A."/>
        </authorList>
    </citation>
    <scope>NUCLEOTIDE SEQUENCE [LARGE SCALE GENOMIC DNA]</scope>
</reference>
<dbReference type="GO" id="GO:0012505">
    <property type="term" value="C:endomembrane system"/>
    <property type="evidence" value="ECO:0007669"/>
    <property type="project" value="UniProtKB-SubCell"/>
</dbReference>
<keyword evidence="4" id="KW-0653">Protein transport</keyword>
<dbReference type="SUPFAM" id="SSF48371">
    <property type="entry name" value="ARM repeat"/>
    <property type="match status" value="1"/>
</dbReference>
<dbReference type="AlphaFoldDB" id="A0A2R5GE69"/>
<dbReference type="InterPro" id="IPR002553">
    <property type="entry name" value="Clathrin/coatomer_adapt-like_N"/>
</dbReference>
<dbReference type="InterPro" id="IPR009028">
    <property type="entry name" value="Coatomer/calthrin_app_sub_C"/>
</dbReference>
<keyword evidence="3" id="KW-0813">Transport</keyword>
<dbReference type="SMART" id="SM01020">
    <property type="entry name" value="B2-adapt-app_C"/>
    <property type="match status" value="1"/>
</dbReference>
<feature type="domain" description="Beta-adaptin appendage C-terminal subdomain" evidence="7">
    <location>
        <begin position="811"/>
        <end position="923"/>
    </location>
</feature>
<keyword evidence="9" id="KW-1185">Reference proteome</keyword>
<dbReference type="InterPro" id="IPR026739">
    <property type="entry name" value="AP_beta"/>
</dbReference>
<evidence type="ECO:0000256" key="4">
    <source>
        <dbReference type="ARBA" id="ARBA00022927"/>
    </source>
</evidence>
<dbReference type="EMBL" id="BEYU01000053">
    <property type="protein sequence ID" value="GBG29232.1"/>
    <property type="molecule type" value="Genomic_DNA"/>
</dbReference>
<dbReference type="FunFam" id="1.25.10.10:FF:000002">
    <property type="entry name" value="AP complex subunit beta"/>
    <property type="match status" value="1"/>
</dbReference>
<dbReference type="FunCoup" id="A0A2R5GE69">
    <property type="interactions" value="357"/>
</dbReference>
<dbReference type="GO" id="GO:0016192">
    <property type="term" value="P:vesicle-mediated transport"/>
    <property type="evidence" value="ECO:0007669"/>
    <property type="project" value="InterPro"/>
</dbReference>
<dbReference type="InParanoid" id="A0A2R5GE69"/>
<dbReference type="Pfam" id="PF09066">
    <property type="entry name" value="B2-adapt-app_C"/>
    <property type="match status" value="1"/>
</dbReference>
<name>A0A2R5GE69_9STRA</name>
<evidence type="ECO:0000259" key="7">
    <source>
        <dbReference type="SMART" id="SM01020"/>
    </source>
</evidence>